<keyword evidence="4" id="KW-1185">Reference proteome</keyword>
<keyword evidence="2" id="KW-0472">Membrane</keyword>
<accession>A0A975L9M7</accession>
<organism evidence="3 4">
    <name type="scientific">Nocardiopsis eucommiae</name>
    <dbReference type="NCBI Taxonomy" id="2831970"/>
    <lineage>
        <taxon>Bacteria</taxon>
        <taxon>Bacillati</taxon>
        <taxon>Actinomycetota</taxon>
        <taxon>Actinomycetes</taxon>
        <taxon>Streptosporangiales</taxon>
        <taxon>Nocardiopsidaceae</taxon>
        <taxon>Nocardiopsis</taxon>
    </lineage>
</organism>
<dbReference type="Proteomes" id="UP000682416">
    <property type="component" value="Chromosome"/>
</dbReference>
<protein>
    <submittedName>
        <fullName evidence="3">Uncharacterized protein</fullName>
    </submittedName>
</protein>
<reference evidence="3" key="1">
    <citation type="submission" date="2021-05" db="EMBL/GenBank/DDBJ databases">
        <authorList>
            <person name="Kaiqin L."/>
            <person name="Jian G."/>
        </authorList>
    </citation>
    <scope>NUCLEOTIDE SEQUENCE</scope>
    <source>
        <strain evidence="3">HDS5</strain>
    </source>
</reference>
<evidence type="ECO:0000256" key="2">
    <source>
        <dbReference type="SAM" id="Phobius"/>
    </source>
</evidence>
<evidence type="ECO:0000313" key="4">
    <source>
        <dbReference type="Proteomes" id="UP000682416"/>
    </source>
</evidence>
<proteinExistence type="predicted"/>
<name>A0A975L9M7_9ACTN</name>
<gene>
    <name evidence="3" type="ORF">KGD82_01950</name>
</gene>
<evidence type="ECO:0000313" key="3">
    <source>
        <dbReference type="EMBL" id="QVJ01814.1"/>
    </source>
</evidence>
<evidence type="ECO:0000256" key="1">
    <source>
        <dbReference type="SAM" id="MobiDB-lite"/>
    </source>
</evidence>
<dbReference type="EMBL" id="CP074402">
    <property type="protein sequence ID" value="QVJ01814.1"/>
    <property type="molecule type" value="Genomic_DNA"/>
</dbReference>
<dbReference type="KEGG" id="nec:KGD82_01950"/>
<sequence>MALTVGHMVWSGTASSGALAVFLPVLALLAVVFVVRRRRVLGRTRQSERANAALAALAKAPERPPGGDGLRKPY</sequence>
<feature type="region of interest" description="Disordered" evidence="1">
    <location>
        <begin position="54"/>
        <end position="74"/>
    </location>
</feature>
<feature type="transmembrane region" description="Helical" evidence="2">
    <location>
        <begin position="12"/>
        <end position="35"/>
    </location>
</feature>
<keyword evidence="2" id="KW-1133">Transmembrane helix</keyword>
<keyword evidence="2" id="KW-0812">Transmembrane</keyword>
<dbReference type="AlphaFoldDB" id="A0A975L9M7"/>